<dbReference type="Pfam" id="PF13607">
    <property type="entry name" value="Succ_CoA_lig"/>
    <property type="match status" value="1"/>
</dbReference>
<name>A0A7Z0I0E4_9RHOB</name>
<keyword evidence="1" id="KW-0816">Tricarboxylic acid cycle</keyword>
<evidence type="ECO:0000259" key="2">
    <source>
        <dbReference type="SMART" id="SM00881"/>
    </source>
</evidence>
<dbReference type="RefSeq" id="WP_179906044.1">
    <property type="nucleotide sequence ID" value="NZ_JACBXS010000018.1"/>
</dbReference>
<dbReference type="AlphaFoldDB" id="A0A7Z0I0E4"/>
<dbReference type="InterPro" id="IPR016102">
    <property type="entry name" value="Succinyl-CoA_synth-like"/>
</dbReference>
<dbReference type="Gene3D" id="3.40.50.261">
    <property type="entry name" value="Succinyl-CoA synthetase domains"/>
    <property type="match status" value="2"/>
</dbReference>
<dbReference type="Proteomes" id="UP000529417">
    <property type="component" value="Unassembled WGS sequence"/>
</dbReference>
<sequence length="699" mass="70496">MSNPDTPAADWFNALFAPQSVAVIGASADPSKTGGRPVNYLRKHGFGGRIMPVNPRADQISGLPCYADIASLPEAPEAAIVLLGANRAAAAVADLAARGTKLAIVLASGFSEAGTEGQARQRQLAEAAGSMRLLGPNTIGAVDLHSRIVLSASGALEAEDLPAGGISVASQSGGILGALLSRGAARGIGFAKLASTGNEVDLDIADLIGALAQDRQTRVIAAYVEGIRDAAKFRTAAEAARAAGKPLVIYKVGRSGAGARAAVSHTGAMAGEDRLYDALFAQVGAIRVRDFNDLLDLPAMLATGRAMRGNRVAVLTSTGGAGSLIADNCGVLGLDVPLMDGATAQGLAQILGEDAPMTGNPVDVTLAGVKPQIMTAATETLLNAEGVDGVAVVVGSSALAQPDVAVGAIRAGAERSDKPIIAYVSPHAPHILRALNLQGIPAFTAPETCALAFRVAQTPAAPAAPGAPAPLPELPADLPYGTLNEAASARLFAAAGLHGAAHRVVADAAEAQQTARDLGGPVVLKLLSDAIAHKSDVGGVRLSLDAATIGPALEEMAAGIARQGLPAPQGYLVQKMLQGGVEVILGARRDPQLGAFVLLGAGGTLAELADDSTMRLLPLSRADAESMVEDLRLSRLLRGYRGGAVHDVPALVDAILAMAGLAAALGPRLSEAEINPLFVLPEGQGVAAADGLVVLDDGA</sequence>
<dbReference type="PANTHER" id="PTHR42793:SF4">
    <property type="entry name" value="BLL6376 PROTEIN"/>
    <property type="match status" value="1"/>
</dbReference>
<feature type="domain" description="CoA-binding" evidence="2">
    <location>
        <begin position="15"/>
        <end position="110"/>
    </location>
</feature>
<dbReference type="Pfam" id="PF13549">
    <property type="entry name" value="ATP-grasp_5"/>
    <property type="match status" value="1"/>
</dbReference>
<proteinExistence type="predicted"/>
<dbReference type="Gene3D" id="3.30.1490.20">
    <property type="entry name" value="ATP-grasp fold, A domain"/>
    <property type="match status" value="1"/>
</dbReference>
<dbReference type="Gene3D" id="3.30.470.20">
    <property type="entry name" value="ATP-grasp fold, B domain"/>
    <property type="match status" value="1"/>
</dbReference>
<dbReference type="SUPFAM" id="SSF51735">
    <property type="entry name" value="NAD(P)-binding Rossmann-fold domains"/>
    <property type="match status" value="1"/>
</dbReference>
<dbReference type="InterPro" id="IPR013815">
    <property type="entry name" value="ATP_grasp_subdomain_1"/>
</dbReference>
<dbReference type="Gene3D" id="3.40.50.720">
    <property type="entry name" value="NAD(P)-binding Rossmann-like Domain"/>
    <property type="match status" value="1"/>
</dbReference>
<reference evidence="3 4" key="1">
    <citation type="journal article" date="2000" name="Arch. Microbiol.">
        <title>Rhodobaca bogoriensis gen. nov. and sp. nov., an alkaliphilic purple nonsulfur bacterium from African Rift Valley soda lakes.</title>
        <authorList>
            <person name="Milford A.D."/>
            <person name="Achenbach L.A."/>
            <person name="Jung D.O."/>
            <person name="Madigan M.T."/>
        </authorList>
    </citation>
    <scope>NUCLEOTIDE SEQUENCE [LARGE SCALE GENOMIC DNA]</scope>
    <source>
        <strain evidence="3 4">2376</strain>
    </source>
</reference>
<evidence type="ECO:0000313" key="4">
    <source>
        <dbReference type="Proteomes" id="UP000529417"/>
    </source>
</evidence>
<dbReference type="InterPro" id="IPR032875">
    <property type="entry name" value="Succ_CoA_lig_flav_dom"/>
</dbReference>
<dbReference type="InterPro" id="IPR036291">
    <property type="entry name" value="NAD(P)-bd_dom_sf"/>
</dbReference>
<organism evidence="3 4">
    <name type="scientific">Rhabdonatronobacter sediminivivens</name>
    <dbReference type="NCBI Taxonomy" id="2743469"/>
    <lineage>
        <taxon>Bacteria</taxon>
        <taxon>Pseudomonadati</taxon>
        <taxon>Pseudomonadota</taxon>
        <taxon>Alphaproteobacteria</taxon>
        <taxon>Rhodobacterales</taxon>
        <taxon>Paracoccaceae</taxon>
        <taxon>Rhabdonatronobacter</taxon>
    </lineage>
</organism>
<dbReference type="PANTHER" id="PTHR42793">
    <property type="entry name" value="COA BINDING DOMAIN CONTAINING PROTEIN"/>
    <property type="match status" value="1"/>
</dbReference>
<dbReference type="GO" id="GO:0016874">
    <property type="term" value="F:ligase activity"/>
    <property type="evidence" value="ECO:0007669"/>
    <property type="project" value="UniProtKB-KW"/>
</dbReference>
<dbReference type="GO" id="GO:0006099">
    <property type="term" value="P:tricarboxylic acid cycle"/>
    <property type="evidence" value="ECO:0007669"/>
    <property type="project" value="UniProtKB-KW"/>
</dbReference>
<dbReference type="SUPFAM" id="SSF52210">
    <property type="entry name" value="Succinyl-CoA synthetase domains"/>
    <property type="match status" value="2"/>
</dbReference>
<evidence type="ECO:0000313" key="3">
    <source>
        <dbReference type="EMBL" id="NYS25337.1"/>
    </source>
</evidence>
<dbReference type="GO" id="GO:0005524">
    <property type="term" value="F:ATP binding"/>
    <property type="evidence" value="ECO:0007669"/>
    <property type="project" value="InterPro"/>
</dbReference>
<dbReference type="SUPFAM" id="SSF56059">
    <property type="entry name" value="Glutathione synthetase ATP-binding domain-like"/>
    <property type="match status" value="1"/>
</dbReference>
<dbReference type="EMBL" id="JACBXS010000018">
    <property type="protein sequence ID" value="NYS25337.1"/>
    <property type="molecule type" value="Genomic_DNA"/>
</dbReference>
<dbReference type="SMART" id="SM00881">
    <property type="entry name" value="CoA_binding"/>
    <property type="match status" value="1"/>
</dbReference>
<dbReference type="InterPro" id="IPR003781">
    <property type="entry name" value="CoA-bd"/>
</dbReference>
<comment type="caution">
    <text evidence="3">The sequence shown here is derived from an EMBL/GenBank/DDBJ whole genome shotgun (WGS) entry which is preliminary data.</text>
</comment>
<dbReference type="Pfam" id="PF13380">
    <property type="entry name" value="CoA_binding_2"/>
    <property type="match status" value="1"/>
</dbReference>
<accession>A0A7Z0I0E4</accession>
<gene>
    <name evidence="3" type="ORF">HUK65_10065</name>
</gene>
<protein>
    <submittedName>
        <fullName evidence="3">Acetate--CoA ligase family protein</fullName>
    </submittedName>
</protein>
<keyword evidence="3" id="KW-0436">Ligase</keyword>
<evidence type="ECO:0000256" key="1">
    <source>
        <dbReference type="ARBA" id="ARBA00022532"/>
    </source>
</evidence>
<keyword evidence="4" id="KW-1185">Reference proteome</keyword>